<dbReference type="PANTHER" id="PTHR43148">
    <property type="entry name" value="GLYCERALDEHYDE-3-PHOSPHATE DEHYDROGENASE 2"/>
    <property type="match status" value="1"/>
</dbReference>
<feature type="domain" description="Glyceraldehyde 3-phosphate dehydrogenase NAD(P) binding" evidence="3">
    <location>
        <begin position="3"/>
        <end position="153"/>
    </location>
</feature>
<evidence type="ECO:0000256" key="1">
    <source>
        <dbReference type="ARBA" id="ARBA00007406"/>
    </source>
</evidence>
<comment type="similarity">
    <text evidence="1">Belongs to the glyceraldehyde-3-phosphate dehydrogenase family.</text>
</comment>
<dbReference type="GO" id="GO:0004365">
    <property type="term" value="F:glyceraldehyde-3-phosphate dehydrogenase (NAD+) (phosphorylating) activity"/>
    <property type="evidence" value="ECO:0007669"/>
    <property type="project" value="UniProtKB-EC"/>
</dbReference>
<dbReference type="FunFam" id="3.30.360.10:FF:000002">
    <property type="entry name" value="Glyceraldehyde-3-phosphate dehydrogenase"/>
    <property type="match status" value="1"/>
</dbReference>
<dbReference type="EC" id="1.2.1.12" evidence="4"/>
<dbReference type="AlphaFoldDB" id="A0A2P2CIY4"/>
<dbReference type="NCBIfam" id="TIGR01534">
    <property type="entry name" value="GAPDH-I"/>
    <property type="match status" value="1"/>
</dbReference>
<protein>
    <submittedName>
        <fullName evidence="4">Glyceraldehyde-3-phosphate dehydrogenase</fullName>
        <ecNumber evidence="4">1.2.1.12</ecNumber>
    </submittedName>
</protein>
<sequence length="331" mass="35167">MTVRVGINGFGRIGRNFFRAVRASGADIEIVGVNDLTDNASLANLLKFDSILGRLDADVSSDDTSIRVGDQSIAAFAERDPSALKWGELGVDVVVESTGFFTDATKAKAHVDAGAKKVIISAPASNEDITIVMGVNHELYDPAAHTVISNASCTTNCLAPMAKALNDGLGINKGLMTTIHAYTADQNLQDNIHKDPRRARAAALNMVPTSTGAAKAIGLVLPELKGKLDGYAMRVPVPTGSATDLTFEASRETSVDEVNEIVRAAADGRFLRYSTDPLVSTDIVTDPASCIFDAPMTKVIGNQVKVLGWYDNEWGYSNRLADLITHVGSSL</sequence>
<dbReference type="CDD" id="cd05214">
    <property type="entry name" value="GAPDH_I_N"/>
    <property type="match status" value="1"/>
</dbReference>
<dbReference type="Pfam" id="PF02800">
    <property type="entry name" value="Gp_dh_C"/>
    <property type="match status" value="1"/>
</dbReference>
<dbReference type="Gene3D" id="3.30.360.10">
    <property type="entry name" value="Dihydrodipicolinate Reductase, domain 2"/>
    <property type="match status" value="1"/>
</dbReference>
<dbReference type="Pfam" id="PF00044">
    <property type="entry name" value="Gp_dh_N"/>
    <property type="match status" value="1"/>
</dbReference>
<dbReference type="PRINTS" id="PR00078">
    <property type="entry name" value="G3PDHDRGNASE"/>
</dbReference>
<dbReference type="FunFam" id="3.40.50.720:FF:000001">
    <property type="entry name" value="Glyceraldehyde-3-phosphate dehydrogenase"/>
    <property type="match status" value="1"/>
</dbReference>
<keyword evidence="2 4" id="KW-0560">Oxidoreductase</keyword>
<dbReference type="InterPro" id="IPR020830">
    <property type="entry name" value="GlycerAld_3-P_DH_AS"/>
</dbReference>
<evidence type="ECO:0000256" key="2">
    <source>
        <dbReference type="ARBA" id="ARBA00023002"/>
    </source>
</evidence>
<dbReference type="InterPro" id="IPR006424">
    <property type="entry name" value="Glyceraldehyde-3-P_DH_1"/>
</dbReference>
<dbReference type="GO" id="GO:0051287">
    <property type="term" value="F:NAD binding"/>
    <property type="evidence" value="ECO:0007669"/>
    <property type="project" value="InterPro"/>
</dbReference>
<dbReference type="InterPro" id="IPR020831">
    <property type="entry name" value="GlycerAld/Erythrose_P_DH"/>
</dbReference>
<dbReference type="SUPFAM" id="SSF55347">
    <property type="entry name" value="Glyceraldehyde-3-phosphate dehydrogenase-like, C-terminal domain"/>
    <property type="match status" value="1"/>
</dbReference>
<proteinExistence type="inferred from homology"/>
<dbReference type="PROSITE" id="PS00071">
    <property type="entry name" value="GAPDH"/>
    <property type="match status" value="1"/>
</dbReference>
<dbReference type="CDD" id="cd18126">
    <property type="entry name" value="GAPDH_I_C"/>
    <property type="match status" value="1"/>
</dbReference>
<accession>A0A2P2CIY4</accession>
<dbReference type="SUPFAM" id="SSF51735">
    <property type="entry name" value="NAD(P)-binding Rossmann-fold domains"/>
    <property type="match status" value="1"/>
</dbReference>
<dbReference type="InterPro" id="IPR036291">
    <property type="entry name" value="NAD(P)-bd_dom_sf"/>
</dbReference>
<evidence type="ECO:0000259" key="3">
    <source>
        <dbReference type="SMART" id="SM00846"/>
    </source>
</evidence>
<name>A0A2P2CIY4_9ZZZZ</name>
<dbReference type="GO" id="GO:0050661">
    <property type="term" value="F:NADP binding"/>
    <property type="evidence" value="ECO:0007669"/>
    <property type="project" value="InterPro"/>
</dbReference>
<dbReference type="EMBL" id="CZKB01000025">
    <property type="protein sequence ID" value="CUR61930.1"/>
    <property type="molecule type" value="Genomic_DNA"/>
</dbReference>
<dbReference type="InterPro" id="IPR020828">
    <property type="entry name" value="GlycerAld_3-P_DH_NAD(P)-bd"/>
</dbReference>
<dbReference type="Gene3D" id="3.40.50.720">
    <property type="entry name" value="NAD(P)-binding Rossmann-like Domain"/>
    <property type="match status" value="1"/>
</dbReference>
<dbReference type="GO" id="GO:0006006">
    <property type="term" value="P:glucose metabolic process"/>
    <property type="evidence" value="ECO:0007669"/>
    <property type="project" value="InterPro"/>
</dbReference>
<dbReference type="PIRSF" id="PIRSF000149">
    <property type="entry name" value="GAP_DH"/>
    <property type="match status" value="1"/>
</dbReference>
<gene>
    <name evidence="4" type="primary">gapA</name>
    <name evidence="4" type="ORF">NOCA150230</name>
</gene>
<evidence type="ECO:0000313" key="4">
    <source>
        <dbReference type="EMBL" id="CUR61930.1"/>
    </source>
</evidence>
<dbReference type="InterPro" id="IPR020829">
    <property type="entry name" value="GlycerAld_3-P_DH_cat"/>
</dbReference>
<dbReference type="SMART" id="SM00846">
    <property type="entry name" value="Gp_dh_N"/>
    <property type="match status" value="1"/>
</dbReference>
<organism evidence="4">
    <name type="scientific">metagenome</name>
    <dbReference type="NCBI Taxonomy" id="256318"/>
    <lineage>
        <taxon>unclassified sequences</taxon>
        <taxon>metagenomes</taxon>
    </lineage>
</organism>
<reference evidence="4" key="1">
    <citation type="submission" date="2015-08" db="EMBL/GenBank/DDBJ databases">
        <authorList>
            <person name="Babu N.S."/>
            <person name="Beckwith C.J."/>
            <person name="Beseler K.G."/>
            <person name="Brison A."/>
            <person name="Carone J.V."/>
            <person name="Caskin T.P."/>
            <person name="Diamond M."/>
            <person name="Durham M.E."/>
            <person name="Foxe J.M."/>
            <person name="Go M."/>
            <person name="Henderson B.A."/>
            <person name="Jones I.B."/>
            <person name="McGettigan J.A."/>
            <person name="Micheletti S.J."/>
            <person name="Nasrallah M.E."/>
            <person name="Ortiz D."/>
            <person name="Piller C.R."/>
            <person name="Privatt S.R."/>
            <person name="Schneider S.L."/>
            <person name="Sharp S."/>
            <person name="Smith T.C."/>
            <person name="Stanton J.D."/>
            <person name="Ullery H.E."/>
            <person name="Wilson R.J."/>
            <person name="Serrano M.G."/>
            <person name="Buck G."/>
            <person name="Lee V."/>
            <person name="Wang Y."/>
            <person name="Carvalho R."/>
            <person name="Voegtly L."/>
            <person name="Shi R."/>
            <person name="Duckworth R."/>
            <person name="Johnson A."/>
            <person name="Loviza R."/>
            <person name="Walstead R."/>
            <person name="Shah Z."/>
            <person name="Kiflezghi M."/>
            <person name="Wade K."/>
            <person name="Ball S.L."/>
            <person name="Bradley K.W."/>
            <person name="Asai D.J."/>
            <person name="Bowman C.A."/>
            <person name="Russell D.A."/>
            <person name="Pope W.H."/>
            <person name="Jacobs-Sera D."/>
            <person name="Hendrix R.W."/>
            <person name="Hatfull G.F."/>
        </authorList>
    </citation>
    <scope>NUCLEOTIDE SEQUENCE</scope>
</reference>